<feature type="region of interest" description="Disordered" evidence="1">
    <location>
        <begin position="62"/>
        <end position="116"/>
    </location>
</feature>
<dbReference type="SUPFAM" id="SSF47781">
    <property type="entry name" value="RuvA domain 2-like"/>
    <property type="match status" value="1"/>
</dbReference>
<keyword evidence="2" id="KW-0472">Membrane</keyword>
<comment type="caution">
    <text evidence="4">The sequence shown here is derived from an EMBL/GenBank/DDBJ whole genome shotgun (WGS) entry which is preliminary data.</text>
</comment>
<protein>
    <submittedName>
        <fullName evidence="4">Competence protein ComEA</fullName>
    </submittedName>
</protein>
<reference evidence="4 5" key="1">
    <citation type="submission" date="2020-08" db="EMBL/GenBank/DDBJ databases">
        <title>Sequencing the genomes of 1000 actinobacteria strains.</title>
        <authorList>
            <person name="Klenk H.-P."/>
        </authorList>
    </citation>
    <scope>NUCLEOTIDE SEQUENCE [LARGE SCALE GENOMIC DNA]</scope>
    <source>
        <strain evidence="4 5">DSM 28238</strain>
    </source>
</reference>
<feature type="region of interest" description="Disordered" evidence="1">
    <location>
        <begin position="182"/>
        <end position="207"/>
    </location>
</feature>
<evidence type="ECO:0000259" key="3">
    <source>
        <dbReference type="SMART" id="SM00278"/>
    </source>
</evidence>
<dbReference type="GO" id="GO:0006281">
    <property type="term" value="P:DNA repair"/>
    <property type="evidence" value="ECO:0007669"/>
    <property type="project" value="InterPro"/>
</dbReference>
<dbReference type="EMBL" id="JACIBT010000001">
    <property type="protein sequence ID" value="MBB3667114.1"/>
    <property type="molecule type" value="Genomic_DNA"/>
</dbReference>
<keyword evidence="5" id="KW-1185">Reference proteome</keyword>
<dbReference type="InterPro" id="IPR019554">
    <property type="entry name" value="Soluble_ligand-bd"/>
</dbReference>
<dbReference type="Gene3D" id="3.10.560.10">
    <property type="entry name" value="Outer membrane lipoprotein wza domain like"/>
    <property type="match status" value="1"/>
</dbReference>
<dbReference type="AlphaFoldDB" id="A0A7W5TV63"/>
<dbReference type="GO" id="GO:0003677">
    <property type="term" value="F:DNA binding"/>
    <property type="evidence" value="ECO:0007669"/>
    <property type="project" value="InterPro"/>
</dbReference>
<feature type="compositionally biased region" description="Polar residues" evidence="1">
    <location>
        <begin position="85"/>
        <end position="97"/>
    </location>
</feature>
<gene>
    <name evidence="4" type="ORF">FHX47_000707</name>
</gene>
<dbReference type="SMART" id="SM00278">
    <property type="entry name" value="HhH1"/>
    <property type="match status" value="2"/>
</dbReference>
<name>A0A7W5TV63_9MICC</name>
<evidence type="ECO:0000313" key="4">
    <source>
        <dbReference type="EMBL" id="MBB3667114.1"/>
    </source>
</evidence>
<dbReference type="InterPro" id="IPR003583">
    <property type="entry name" value="Hlx-hairpin-Hlx_DNA-bd_motif"/>
</dbReference>
<feature type="domain" description="Helix-hairpin-helix DNA-binding motif class 1" evidence="3">
    <location>
        <begin position="245"/>
        <end position="264"/>
    </location>
</feature>
<dbReference type="Proteomes" id="UP000547528">
    <property type="component" value="Unassembled WGS sequence"/>
</dbReference>
<dbReference type="GO" id="GO:0015628">
    <property type="term" value="P:protein secretion by the type II secretion system"/>
    <property type="evidence" value="ECO:0007669"/>
    <property type="project" value="TreeGrafter"/>
</dbReference>
<organism evidence="4 5">
    <name type="scientific">Garicola koreensis</name>
    <dbReference type="NCBI Taxonomy" id="1262554"/>
    <lineage>
        <taxon>Bacteria</taxon>
        <taxon>Bacillati</taxon>
        <taxon>Actinomycetota</taxon>
        <taxon>Actinomycetes</taxon>
        <taxon>Micrococcales</taxon>
        <taxon>Micrococcaceae</taxon>
        <taxon>Garicola</taxon>
    </lineage>
</organism>
<sequence length="267" mass="27704">MEREHDNDFQRLLSRRERLRADRQAAHAAPGRIRLRMGAVVVIIAALLSWLIVSWLTGADSSGEALPESAELDSSATQRPAERPAQTSTETSDSGQGLSPHEPGPQETGPQDAGTEDRAPVVVHVAGAVEHPQVVEVEAGARAADAVEAAGGLTEDAAAEGVNLAAQAVDGSFIWVPTAEELSADAPGPPAASGQHEAGQPEKQGPINLNTASAQELEELSGIGPALAERIISYRETNGGFSSLNELAAVSGIGPAVIENIADDVDW</sequence>
<feature type="transmembrane region" description="Helical" evidence="2">
    <location>
        <begin position="37"/>
        <end position="56"/>
    </location>
</feature>
<proteinExistence type="predicted"/>
<dbReference type="Pfam" id="PF10531">
    <property type="entry name" value="SLBB"/>
    <property type="match status" value="1"/>
</dbReference>
<dbReference type="RefSeq" id="WP_183357477.1">
    <property type="nucleotide sequence ID" value="NZ_BAABKR010000001.1"/>
</dbReference>
<dbReference type="InterPro" id="IPR051675">
    <property type="entry name" value="Endo/Exo/Phosphatase_dom_1"/>
</dbReference>
<dbReference type="PANTHER" id="PTHR21180">
    <property type="entry name" value="ENDONUCLEASE/EXONUCLEASE/PHOSPHATASE FAMILY DOMAIN-CONTAINING PROTEIN 1"/>
    <property type="match status" value="1"/>
</dbReference>
<dbReference type="Gene3D" id="1.10.150.310">
    <property type="entry name" value="Tex RuvX-like domain-like"/>
    <property type="match status" value="1"/>
</dbReference>
<dbReference type="InterPro" id="IPR004509">
    <property type="entry name" value="Competence_ComEA_HhH"/>
</dbReference>
<accession>A0A7W5TV63</accession>
<dbReference type="InterPro" id="IPR010994">
    <property type="entry name" value="RuvA_2-like"/>
</dbReference>
<evidence type="ECO:0000313" key="5">
    <source>
        <dbReference type="Proteomes" id="UP000547528"/>
    </source>
</evidence>
<dbReference type="Pfam" id="PF12836">
    <property type="entry name" value="HHH_3"/>
    <property type="match status" value="1"/>
</dbReference>
<dbReference type="PANTHER" id="PTHR21180:SF32">
    <property type="entry name" value="ENDONUCLEASE_EXONUCLEASE_PHOSPHATASE FAMILY DOMAIN-CONTAINING PROTEIN 1"/>
    <property type="match status" value="1"/>
</dbReference>
<keyword evidence="2" id="KW-1133">Transmembrane helix</keyword>
<evidence type="ECO:0000256" key="2">
    <source>
        <dbReference type="SAM" id="Phobius"/>
    </source>
</evidence>
<dbReference type="GO" id="GO:0015627">
    <property type="term" value="C:type II protein secretion system complex"/>
    <property type="evidence" value="ECO:0007669"/>
    <property type="project" value="TreeGrafter"/>
</dbReference>
<dbReference type="NCBIfam" id="TIGR00426">
    <property type="entry name" value="competence protein ComEA helix-hairpin-helix repeat region"/>
    <property type="match status" value="1"/>
</dbReference>
<evidence type="ECO:0000256" key="1">
    <source>
        <dbReference type="SAM" id="MobiDB-lite"/>
    </source>
</evidence>
<keyword evidence="2" id="KW-0812">Transmembrane</keyword>
<feature type="domain" description="Helix-hairpin-helix DNA-binding motif class 1" evidence="3">
    <location>
        <begin position="215"/>
        <end position="234"/>
    </location>
</feature>